<dbReference type="PANTHER" id="PTHR16305:SF35">
    <property type="entry name" value="TRANSCRIPTIONAL ACTIVATOR DOMAIN"/>
    <property type="match status" value="1"/>
</dbReference>
<dbReference type="SUPFAM" id="SSF52540">
    <property type="entry name" value="P-loop containing nucleoside triphosphate hydrolases"/>
    <property type="match status" value="1"/>
</dbReference>
<dbReference type="InterPro" id="IPR011009">
    <property type="entry name" value="Kinase-like_dom_sf"/>
</dbReference>
<dbReference type="STRING" id="927083.DB32_007039"/>
<dbReference type="Pfam" id="PF00069">
    <property type="entry name" value="Pkinase"/>
    <property type="match status" value="1"/>
</dbReference>
<dbReference type="GO" id="GO:0004672">
    <property type="term" value="F:protein kinase activity"/>
    <property type="evidence" value="ECO:0007669"/>
    <property type="project" value="InterPro"/>
</dbReference>
<evidence type="ECO:0000313" key="5">
    <source>
        <dbReference type="EMBL" id="AKF09890.1"/>
    </source>
</evidence>
<feature type="binding site" evidence="3">
    <location>
        <position position="112"/>
    </location>
    <ligand>
        <name>ATP</name>
        <dbReference type="ChEBI" id="CHEBI:30616"/>
    </ligand>
</feature>
<dbReference type="InterPro" id="IPR041664">
    <property type="entry name" value="AAA_16"/>
</dbReference>
<dbReference type="GO" id="GO:0004016">
    <property type="term" value="F:adenylate cyclase activity"/>
    <property type="evidence" value="ECO:0007669"/>
    <property type="project" value="TreeGrafter"/>
</dbReference>
<dbReference type="SUPFAM" id="SSF48452">
    <property type="entry name" value="TPR-like"/>
    <property type="match status" value="2"/>
</dbReference>
<dbReference type="InterPro" id="IPR019734">
    <property type="entry name" value="TPR_rpt"/>
</dbReference>
<protein>
    <submittedName>
        <fullName evidence="5">Adenylate cyclase</fullName>
    </submittedName>
</protein>
<dbReference type="GO" id="GO:0005737">
    <property type="term" value="C:cytoplasm"/>
    <property type="evidence" value="ECO:0007669"/>
    <property type="project" value="TreeGrafter"/>
</dbReference>
<keyword evidence="6" id="KW-1185">Reference proteome</keyword>
<dbReference type="CDD" id="cd14014">
    <property type="entry name" value="STKc_PknB_like"/>
    <property type="match status" value="1"/>
</dbReference>
<dbReference type="KEGG" id="samy:DB32_007039"/>
<organism evidence="5 6">
    <name type="scientific">Sandaracinus amylolyticus</name>
    <dbReference type="NCBI Taxonomy" id="927083"/>
    <lineage>
        <taxon>Bacteria</taxon>
        <taxon>Pseudomonadati</taxon>
        <taxon>Myxococcota</taxon>
        <taxon>Polyangia</taxon>
        <taxon>Polyangiales</taxon>
        <taxon>Sandaracinaceae</taxon>
        <taxon>Sandaracinus</taxon>
    </lineage>
</organism>
<reference evidence="5 6" key="1">
    <citation type="submission" date="2015-03" db="EMBL/GenBank/DDBJ databases">
        <title>Genome assembly of Sandaracinus amylolyticus DSM 53668.</title>
        <authorList>
            <person name="Sharma G."/>
            <person name="Subramanian S."/>
        </authorList>
    </citation>
    <scope>NUCLEOTIDE SEQUENCE [LARGE SCALE GENOMIC DNA]</scope>
    <source>
        <strain evidence="5 6">DSM 53668</strain>
    </source>
</reference>
<dbReference type="SMART" id="SM00220">
    <property type="entry name" value="S_TKc"/>
    <property type="match status" value="1"/>
</dbReference>
<evidence type="ECO:0000256" key="1">
    <source>
        <dbReference type="ARBA" id="ARBA00022741"/>
    </source>
</evidence>
<evidence type="ECO:0000259" key="4">
    <source>
        <dbReference type="PROSITE" id="PS50011"/>
    </source>
</evidence>
<feature type="domain" description="Protein kinase" evidence="4">
    <location>
        <begin position="83"/>
        <end position="348"/>
    </location>
</feature>
<proteinExistence type="predicted"/>
<keyword evidence="2 3" id="KW-0067">ATP-binding</keyword>
<dbReference type="SMART" id="SM00028">
    <property type="entry name" value="TPR"/>
    <property type="match status" value="4"/>
</dbReference>
<dbReference type="InterPro" id="IPR017441">
    <property type="entry name" value="Protein_kinase_ATP_BS"/>
</dbReference>
<sequence>MSHVPLEELAAFVDGRLEGDAVSRVEQELDRCAECRAIVGQLARDVEHAGTAAAARAKEDATLRALGETVHDPLLGALIGGRYRVRSRLGAGAMGVVYAAEHVLLGREVALKVLHPELARSAEIARRFRNEARAAAAVGHPGIALVIDLGRTEGGAPFLVMEKLEGQGLDALLQDARILAPPRAARIARDIALAVHAAHERGIVHRDLKPANVFLAGSRERVKVLDFGISKIAELASLEATRTGAVMGTPQYMAPEQFVDASRVGPAADVYALGAILYRMLAGRPPHDASTLPALARAATSEAPPALRDVASQIPAGLAAIVHRALSREPTDRHASMAQLAEGLAPWAETTSIERAPATLPPPSDTRRAVVAVRVIGVRDASALRASMARHGGRLVDDALVVFGHETWTGDELAHAIAAALDGASYATSLLVAPARLTRGGEISIATVDLASPARGGVLVSAAFAPLLGTRYQLDDAGDGFVRIAGARASRDAAPLVGRDVERAQLGAWLDTVLDEARPEVFVLRGAPGIGKTRLTQELAARLAPERGFVVLSSRCDPRGARRPFAAMGGLVAGLDPVLAAWREGDARTPAELADAARRVASLAPDASASGIGELLDVTLDAQAGQGGGARATRDRARVAALDVLGARAHASPLAIVLEDVQWADVASLDLLAELSVRAASAPLAVFLSARDDAPPLDEAVARGLPITELRVRGLRRRDVAQLARAELGDVVPDALIHALHERSGGNPFFVQQLCAALGRAPSASALPPSVEGAVQAQLDALGEIEREICRRASIVEGAFGAPELAALGVPDAAPFLDELARRELLRRLPGEATRYAFRTPLLAEVIAGLLGDTTRRESHARFAAWLEASGETTSERVARHWEGAGEPARASRAYVDAAIAALRRGDVEATERCASRAVALGVAEDARHALHLARAEALEVLGRQSAQAEALEAALGAARTAGERAAARTLLAVVRQRLGRSEDALALLETAVVEAEESGDPEALARALGKRSAVLVYASRLDEAAASLVRAERLVTLRVPQLRAEAAVWRAQLAAARGDLGDRHHAYWAAVELYREMGDLRLAAGAGVNLADVLNRVRAFDDAERALLEALERCRRLSMHLMEGYALANLAYARLQLGRADEALATLDDAERIAKSAGEERLARYARLYRVLATARAARHHDAIALATALIDDAHVVAERPVEALALGARARSHLACDRREAALDDARRAITIRDAIGSLEEDDVELFVTLAAALAACGHDDDAMRARARADAERASVAARISDAEWRARYLEGTLTAAAR</sequence>
<dbReference type="PROSITE" id="PS50011">
    <property type="entry name" value="PROTEIN_KINASE_DOM"/>
    <property type="match status" value="1"/>
</dbReference>
<dbReference type="Proteomes" id="UP000034883">
    <property type="component" value="Chromosome"/>
</dbReference>
<dbReference type="InterPro" id="IPR008271">
    <property type="entry name" value="Ser/Thr_kinase_AS"/>
</dbReference>
<dbReference type="InterPro" id="IPR011990">
    <property type="entry name" value="TPR-like_helical_dom_sf"/>
</dbReference>
<evidence type="ECO:0000313" key="6">
    <source>
        <dbReference type="Proteomes" id="UP000034883"/>
    </source>
</evidence>
<gene>
    <name evidence="5" type="ORF">DB32_007039</name>
</gene>
<dbReference type="InterPro" id="IPR000719">
    <property type="entry name" value="Prot_kinase_dom"/>
</dbReference>
<dbReference type="Gene3D" id="1.25.40.10">
    <property type="entry name" value="Tetratricopeptide repeat domain"/>
    <property type="match status" value="2"/>
</dbReference>
<keyword evidence="1 3" id="KW-0547">Nucleotide-binding</keyword>
<dbReference type="PANTHER" id="PTHR16305">
    <property type="entry name" value="TESTICULAR SOLUBLE ADENYLYL CYCLASE"/>
    <property type="match status" value="1"/>
</dbReference>
<dbReference type="PROSITE" id="PS00107">
    <property type="entry name" value="PROTEIN_KINASE_ATP"/>
    <property type="match status" value="1"/>
</dbReference>
<dbReference type="Gene3D" id="3.30.200.20">
    <property type="entry name" value="Phosphorylase Kinase, domain 1"/>
    <property type="match status" value="1"/>
</dbReference>
<name>A0A0F6W8C1_9BACT</name>
<dbReference type="InterPro" id="IPR027417">
    <property type="entry name" value="P-loop_NTPase"/>
</dbReference>
<evidence type="ECO:0000256" key="2">
    <source>
        <dbReference type="ARBA" id="ARBA00022840"/>
    </source>
</evidence>
<dbReference type="SUPFAM" id="SSF56112">
    <property type="entry name" value="Protein kinase-like (PK-like)"/>
    <property type="match status" value="1"/>
</dbReference>
<dbReference type="Gene3D" id="1.10.510.10">
    <property type="entry name" value="Transferase(Phosphotransferase) domain 1"/>
    <property type="match status" value="1"/>
</dbReference>
<evidence type="ECO:0000256" key="3">
    <source>
        <dbReference type="PROSITE-ProRule" id="PRU10141"/>
    </source>
</evidence>
<dbReference type="PROSITE" id="PS00108">
    <property type="entry name" value="PROTEIN_KINASE_ST"/>
    <property type="match status" value="1"/>
</dbReference>
<dbReference type="EMBL" id="CP011125">
    <property type="protein sequence ID" value="AKF09890.1"/>
    <property type="molecule type" value="Genomic_DNA"/>
</dbReference>
<accession>A0A0F6W8C1</accession>
<dbReference type="Pfam" id="PF13191">
    <property type="entry name" value="AAA_16"/>
    <property type="match status" value="1"/>
</dbReference>
<dbReference type="GO" id="GO:0005524">
    <property type="term" value="F:ATP binding"/>
    <property type="evidence" value="ECO:0007669"/>
    <property type="project" value="UniProtKB-UniRule"/>
</dbReference>